<dbReference type="Pfam" id="PF13240">
    <property type="entry name" value="Zn_Ribbon_1"/>
    <property type="match status" value="1"/>
</dbReference>
<proteinExistence type="predicted"/>
<evidence type="ECO:0000256" key="1">
    <source>
        <dbReference type="SAM" id="Phobius"/>
    </source>
</evidence>
<dbReference type="AlphaFoldDB" id="A0A9D1F8V5"/>
<organism evidence="3 4">
    <name type="scientific">Candidatus Avoscillospira avistercoris</name>
    <dbReference type="NCBI Taxonomy" id="2840707"/>
    <lineage>
        <taxon>Bacteria</taxon>
        <taxon>Bacillati</taxon>
        <taxon>Bacillota</taxon>
        <taxon>Clostridia</taxon>
        <taxon>Eubacteriales</taxon>
        <taxon>Oscillospiraceae</taxon>
        <taxon>Oscillospiraceae incertae sedis</taxon>
        <taxon>Candidatus Avoscillospira</taxon>
    </lineage>
</organism>
<keyword evidence="1" id="KW-0812">Transmembrane</keyword>
<evidence type="ECO:0000313" key="3">
    <source>
        <dbReference type="EMBL" id="HIS64499.1"/>
    </source>
</evidence>
<dbReference type="EMBL" id="DVJJ01000060">
    <property type="protein sequence ID" value="HIS64499.1"/>
    <property type="molecule type" value="Genomic_DNA"/>
</dbReference>
<gene>
    <name evidence="3" type="ORF">IAA83_03885</name>
</gene>
<keyword evidence="1" id="KW-1133">Transmembrane helix</keyword>
<reference evidence="3" key="2">
    <citation type="journal article" date="2021" name="PeerJ">
        <title>Extensive microbial diversity within the chicken gut microbiome revealed by metagenomics and culture.</title>
        <authorList>
            <person name="Gilroy R."/>
            <person name="Ravi A."/>
            <person name="Getino M."/>
            <person name="Pursley I."/>
            <person name="Horton D.L."/>
            <person name="Alikhan N.F."/>
            <person name="Baker D."/>
            <person name="Gharbi K."/>
            <person name="Hall N."/>
            <person name="Watson M."/>
            <person name="Adriaenssens E.M."/>
            <person name="Foster-Nyarko E."/>
            <person name="Jarju S."/>
            <person name="Secka A."/>
            <person name="Antonio M."/>
            <person name="Oren A."/>
            <person name="Chaudhuri R.R."/>
            <person name="La Ragione R."/>
            <person name="Hildebrand F."/>
            <person name="Pallen M.J."/>
        </authorList>
    </citation>
    <scope>NUCLEOTIDE SEQUENCE</scope>
    <source>
        <strain evidence="3">ChiBcec16-1751</strain>
    </source>
</reference>
<dbReference type="SUPFAM" id="SSF51126">
    <property type="entry name" value="Pectin lyase-like"/>
    <property type="match status" value="1"/>
</dbReference>
<evidence type="ECO:0000259" key="2">
    <source>
        <dbReference type="Pfam" id="PF13240"/>
    </source>
</evidence>
<feature type="domain" description="Zinc-ribbon" evidence="2">
    <location>
        <begin position="6"/>
        <end position="26"/>
    </location>
</feature>
<dbReference type="InterPro" id="IPR011050">
    <property type="entry name" value="Pectin_lyase_fold/virulence"/>
</dbReference>
<feature type="transmembrane region" description="Helical" evidence="1">
    <location>
        <begin position="43"/>
        <end position="63"/>
    </location>
</feature>
<dbReference type="InterPro" id="IPR026870">
    <property type="entry name" value="Zinc_ribbon_dom"/>
</dbReference>
<accession>A0A9D1F8V5</accession>
<sequence length="411" mass="45489">MTEHPCPHCGTPLPEGASFCPHCAKEVEERKPARKAIPLRRKILVALLVLVVVAAGLVGWRMADQPDVYDGQGGVTYGDYQLVLGYPDARFTPLPERYQQSAPGERYRFPSLLFINDAATGEDAKAAFSQEMEGITAQLLESTGGDLEITCSEPAPNDYNTDAIVMSFVDFTGSGTSQMMWAITMKNGDTIHLRQDIIVEPIPVHDYHYQDYPMGTTEQLQALLEQIRSEVGEADIVNIYLPPVTYTGQLRLDRQGYNFYGCTDGEQRTTFTDTVQVVENGWWICFFYDMDFIGDGDGIGVSASGNTRLTGCNLSGWDTAVLAYGSAWVNVIECDVRDNKIGFHFNSEGNSANHSLYNDNVFENNGTAVLLESVPTDMRLQFPGTVFRGNGTDINNRCGQNLNTEETIFEN</sequence>
<name>A0A9D1F8V5_9FIRM</name>
<evidence type="ECO:0000313" key="4">
    <source>
        <dbReference type="Proteomes" id="UP000886741"/>
    </source>
</evidence>
<comment type="caution">
    <text evidence="3">The sequence shown here is derived from an EMBL/GenBank/DDBJ whole genome shotgun (WGS) entry which is preliminary data.</text>
</comment>
<keyword evidence="1" id="KW-0472">Membrane</keyword>
<reference evidence="3" key="1">
    <citation type="submission" date="2020-10" db="EMBL/GenBank/DDBJ databases">
        <authorList>
            <person name="Gilroy R."/>
        </authorList>
    </citation>
    <scope>NUCLEOTIDE SEQUENCE</scope>
    <source>
        <strain evidence="3">ChiBcec16-1751</strain>
    </source>
</reference>
<dbReference type="Proteomes" id="UP000886741">
    <property type="component" value="Unassembled WGS sequence"/>
</dbReference>
<protein>
    <submittedName>
        <fullName evidence="3">Zinc ribbon domain-containing protein</fullName>
    </submittedName>
</protein>